<feature type="domain" description="OST48 N-terminal" evidence="10">
    <location>
        <begin position="70"/>
        <end position="234"/>
    </location>
</feature>
<evidence type="ECO:0000256" key="7">
    <source>
        <dbReference type="ARBA" id="ARBA00023136"/>
    </source>
</evidence>
<dbReference type="PANTHER" id="PTHR10830">
    <property type="entry name" value="DOLICHYL-DIPHOSPHOOLIGOSACCHARIDE--PROTEIN GLYCOSYLTRANSFERASE 48 KDA SUBUNIT"/>
    <property type="match status" value="1"/>
</dbReference>
<keyword evidence="6 8" id="KW-1133">Transmembrane helix</keyword>
<dbReference type="Pfam" id="PF23358">
    <property type="entry name" value="OST48_MD"/>
    <property type="match status" value="1"/>
</dbReference>
<comment type="function">
    <text evidence="8">Subunit of the oligosaccharyl transferase (OST) complex that catalyzes the initial transfer of a defined glycan (Glc(3)Man(9)GlcNAc(2) in eukaryotes) from the lipid carrier dolichol-pyrophosphate to an asparagine residue within an Asn-X-Ser/Thr consensus motif in nascent polypeptide chains, the first step in protein N-glycosylation. N-glycosylation occurs cotranslationally and the complex associates with the Sec61 complex at the channel-forming translocon complex that mediates protein translocation across the endoplasmic reticulum (ER).</text>
</comment>
<gene>
    <name evidence="12" type="ORF">PRUPE_7G148700</name>
</gene>
<dbReference type="Gramene" id="ONH96736">
    <property type="protein sequence ID" value="ONH96736"/>
    <property type="gene ID" value="PRUPE_7G148700"/>
</dbReference>
<comment type="subunit">
    <text evidence="8">Component of the oligosaccharyltransferase (OST) complex.</text>
</comment>
<comment type="pathway">
    <text evidence="2 8">Protein modification; protein glycosylation.</text>
</comment>
<feature type="domain" description="OST48 middle" evidence="11">
    <location>
        <begin position="299"/>
        <end position="436"/>
    </location>
</feature>
<evidence type="ECO:0000256" key="4">
    <source>
        <dbReference type="ARBA" id="ARBA00022692"/>
    </source>
</evidence>
<evidence type="ECO:0000259" key="11">
    <source>
        <dbReference type="Pfam" id="PF23358"/>
    </source>
</evidence>
<evidence type="ECO:0000256" key="9">
    <source>
        <dbReference type="SAM" id="MobiDB-lite"/>
    </source>
</evidence>
<dbReference type="InterPro" id="IPR055457">
    <property type="entry name" value="OST48_N"/>
</dbReference>
<evidence type="ECO:0000256" key="3">
    <source>
        <dbReference type="ARBA" id="ARBA00008743"/>
    </source>
</evidence>
<dbReference type="Proteomes" id="UP000006882">
    <property type="component" value="Chromosome G7"/>
</dbReference>
<evidence type="ECO:0000256" key="5">
    <source>
        <dbReference type="ARBA" id="ARBA00022824"/>
    </source>
</evidence>
<dbReference type="AlphaFoldDB" id="A0A251NBP8"/>
<keyword evidence="4 8" id="KW-0812">Transmembrane</keyword>
<evidence type="ECO:0000256" key="2">
    <source>
        <dbReference type="ARBA" id="ARBA00004922"/>
    </source>
</evidence>
<comment type="similarity">
    <text evidence="3 8">Belongs to the DDOST 48 kDa subunit family.</text>
</comment>
<reference evidence="12 13" key="1">
    <citation type="journal article" date="2013" name="Nat. Genet.">
        <title>The high-quality draft genome of peach (Prunus persica) identifies unique patterns of genetic diversity, domestication and genome evolution.</title>
        <authorList>
            <consortium name="International Peach Genome Initiative"/>
            <person name="Verde I."/>
            <person name="Abbott A.G."/>
            <person name="Scalabrin S."/>
            <person name="Jung S."/>
            <person name="Shu S."/>
            <person name="Marroni F."/>
            <person name="Zhebentyayeva T."/>
            <person name="Dettori M.T."/>
            <person name="Grimwood J."/>
            <person name="Cattonaro F."/>
            <person name="Zuccolo A."/>
            <person name="Rossini L."/>
            <person name="Jenkins J."/>
            <person name="Vendramin E."/>
            <person name="Meisel L.A."/>
            <person name="Decroocq V."/>
            <person name="Sosinski B."/>
            <person name="Prochnik S."/>
            <person name="Mitros T."/>
            <person name="Policriti A."/>
            <person name="Cipriani G."/>
            <person name="Dondini L."/>
            <person name="Ficklin S."/>
            <person name="Goodstein D.M."/>
            <person name="Xuan P."/>
            <person name="Del Fabbro C."/>
            <person name="Aramini V."/>
            <person name="Copetti D."/>
            <person name="Gonzalez S."/>
            <person name="Horner D.S."/>
            <person name="Falchi R."/>
            <person name="Lucas S."/>
            <person name="Mica E."/>
            <person name="Maldonado J."/>
            <person name="Lazzari B."/>
            <person name="Bielenberg D."/>
            <person name="Pirona R."/>
            <person name="Miculan M."/>
            <person name="Barakat A."/>
            <person name="Testolin R."/>
            <person name="Stella A."/>
            <person name="Tartarini S."/>
            <person name="Tonutti P."/>
            <person name="Arus P."/>
            <person name="Orellana A."/>
            <person name="Wells C."/>
            <person name="Main D."/>
            <person name="Vizzotto G."/>
            <person name="Silva H."/>
            <person name="Salamini F."/>
            <person name="Schmutz J."/>
            <person name="Morgante M."/>
            <person name="Rokhsar D.S."/>
        </authorList>
    </citation>
    <scope>NUCLEOTIDE SEQUENCE [LARGE SCALE GENOMIC DNA]</scope>
    <source>
        <strain evidence="13">cv. Nemared</strain>
    </source>
</reference>
<feature type="region of interest" description="Disordered" evidence="9">
    <location>
        <begin position="1"/>
        <end position="20"/>
    </location>
</feature>
<feature type="compositionally biased region" description="Basic and acidic residues" evidence="9">
    <location>
        <begin position="1"/>
        <end position="10"/>
    </location>
</feature>
<evidence type="ECO:0000313" key="12">
    <source>
        <dbReference type="EMBL" id="ONH96736.1"/>
    </source>
</evidence>
<dbReference type="PANTHER" id="PTHR10830:SF5">
    <property type="entry name" value="DOLICHYL-DIPHOSPHOOLIGOSACCHARIDE--PROTEIN GLYCOSYLTRANSFERASE 48 KDA SUBUNIT"/>
    <property type="match status" value="1"/>
</dbReference>
<evidence type="ECO:0000256" key="8">
    <source>
        <dbReference type="RuleBase" id="RU361142"/>
    </source>
</evidence>
<dbReference type="GO" id="GO:0005789">
    <property type="term" value="C:endoplasmic reticulum membrane"/>
    <property type="evidence" value="ECO:0007669"/>
    <property type="project" value="UniProtKB-SubCell"/>
</dbReference>
<keyword evidence="5 8" id="KW-0256">Endoplasmic reticulum</keyword>
<dbReference type="InterPro" id="IPR005013">
    <property type="entry name" value="DDOST_48_kDa_subunit"/>
</dbReference>
<accession>A0A251NBP8</accession>
<proteinExistence type="inferred from homology"/>
<keyword evidence="7 8" id="KW-0472">Membrane</keyword>
<evidence type="ECO:0000313" key="13">
    <source>
        <dbReference type="Proteomes" id="UP000006882"/>
    </source>
</evidence>
<keyword evidence="13" id="KW-1185">Reference proteome</keyword>
<organism evidence="12 13">
    <name type="scientific">Prunus persica</name>
    <name type="common">Peach</name>
    <name type="synonym">Amygdalus persica</name>
    <dbReference type="NCBI Taxonomy" id="3760"/>
    <lineage>
        <taxon>Eukaryota</taxon>
        <taxon>Viridiplantae</taxon>
        <taxon>Streptophyta</taxon>
        <taxon>Embryophyta</taxon>
        <taxon>Tracheophyta</taxon>
        <taxon>Spermatophyta</taxon>
        <taxon>Magnoliopsida</taxon>
        <taxon>eudicotyledons</taxon>
        <taxon>Gunneridae</taxon>
        <taxon>Pentapetalae</taxon>
        <taxon>rosids</taxon>
        <taxon>fabids</taxon>
        <taxon>Rosales</taxon>
        <taxon>Rosaceae</taxon>
        <taxon>Amygdaloideae</taxon>
        <taxon>Amygdaleae</taxon>
        <taxon>Prunus</taxon>
    </lineage>
</organism>
<comment type="subcellular location">
    <subcellularLocation>
        <location evidence="8">Endoplasmic reticulum membrane</location>
        <topology evidence="8">Single-pass type I membrane protein</topology>
    </subcellularLocation>
    <subcellularLocation>
        <location evidence="1">Membrane</location>
        <topology evidence="1">Single-pass type I membrane protein</topology>
    </subcellularLocation>
</comment>
<evidence type="ECO:0000256" key="6">
    <source>
        <dbReference type="ARBA" id="ARBA00022989"/>
    </source>
</evidence>
<sequence length="437" mass="49259">MNPTRADQRAKSLRQNPSSTVSTHLCKTLTTTELREQRPTMPSLSVFVTLISLLPLLCHSFSPEAPINRRLLVLLDDLSLQSSHSIFFHSLISRGFDLHFKLADDPTLSLQRYNQYLYDGLVLFSPTAHQFGGALDFQAVLDFVDSGHDLILAAGASASDLVRSIARQCGVDFDEDPSTVVIDHTNYAVLGTQGDHTLIASDDFIQSDVILGKNKIEAPVLFKGIAHSLSASNSLARNNARILISGSVDMFSNQLFKSAVQKAGSSKKYEKSGNEQFVTELSKWIFHERGHLKAVNVRHHKVGETDEPAIYRINDDLDYSIEIYEWSGKSWEPYVAGDVQVQFFMMSPYVLKTLATDQKGLYHTSFKVPDVYGVFQFKVEYNRLGYTSLSLSKQIPVRPFRHNEYERFITTAFPYYGASFTTMAGFFIFSIVFMYYK</sequence>
<dbReference type="InterPro" id="IPR055459">
    <property type="entry name" value="OST48_MD"/>
</dbReference>
<feature type="domain" description="OST48 N-terminal" evidence="10">
    <location>
        <begin position="236"/>
        <end position="285"/>
    </location>
</feature>
<dbReference type="GO" id="GO:0018279">
    <property type="term" value="P:protein N-linked glycosylation via asparagine"/>
    <property type="evidence" value="ECO:0007669"/>
    <property type="project" value="UniProtKB-UniRule"/>
</dbReference>
<evidence type="ECO:0000256" key="1">
    <source>
        <dbReference type="ARBA" id="ARBA00004479"/>
    </source>
</evidence>
<dbReference type="UniPathway" id="UPA00378"/>
<dbReference type="EMBL" id="CM007657">
    <property type="protein sequence ID" value="ONH96736.1"/>
    <property type="molecule type" value="Genomic_DNA"/>
</dbReference>
<evidence type="ECO:0000259" key="10">
    <source>
        <dbReference type="Pfam" id="PF03345"/>
    </source>
</evidence>
<dbReference type="Pfam" id="PF03345">
    <property type="entry name" value="OST48_N"/>
    <property type="match status" value="2"/>
</dbReference>
<name>A0A251NBP8_PRUPE</name>
<feature type="transmembrane region" description="Helical" evidence="8">
    <location>
        <begin position="413"/>
        <end position="436"/>
    </location>
</feature>
<protein>
    <recommendedName>
        <fullName evidence="8">Dolichyl-diphosphooligosaccharide--protein glycosyltransferase 48 kDa subunit</fullName>
        <shortName evidence="8">Oligosaccharyl transferase 48 kDa subunit</shortName>
    </recommendedName>
</protein>